<feature type="transmembrane region" description="Helical" evidence="1">
    <location>
        <begin position="119"/>
        <end position="142"/>
    </location>
</feature>
<reference evidence="2 3" key="1">
    <citation type="submission" date="2016-04" db="EMBL/GenBank/DDBJ databases">
        <authorList>
            <person name="Evans L.H."/>
            <person name="Alamgir A."/>
            <person name="Owens N."/>
            <person name="Weber N.D."/>
            <person name="Virtaneva K."/>
            <person name="Barbian K."/>
            <person name="Babar A."/>
            <person name="Rosenke K."/>
        </authorList>
    </citation>
    <scope>NUCLEOTIDE SEQUENCE [LARGE SCALE GENOMIC DNA]</scope>
    <source>
        <strain evidence="2 3">IFM 0406</strain>
    </source>
</reference>
<keyword evidence="1" id="KW-0472">Membrane</keyword>
<organism evidence="2 3">
    <name type="scientific">Nocardia terpenica</name>
    <dbReference type="NCBI Taxonomy" id="455432"/>
    <lineage>
        <taxon>Bacteria</taxon>
        <taxon>Bacillati</taxon>
        <taxon>Actinomycetota</taxon>
        <taxon>Actinomycetes</taxon>
        <taxon>Mycobacteriales</taxon>
        <taxon>Nocardiaceae</taxon>
        <taxon>Nocardia</taxon>
    </lineage>
</organism>
<name>A0A161WPE1_9NOCA</name>
<dbReference type="AlphaFoldDB" id="A0A161WPE1"/>
<gene>
    <name evidence="2" type="ORF">AWN90_23820</name>
</gene>
<protein>
    <submittedName>
        <fullName evidence="2">Uncharacterized protein</fullName>
    </submittedName>
</protein>
<feature type="transmembrane region" description="Helical" evidence="1">
    <location>
        <begin position="93"/>
        <end position="112"/>
    </location>
</feature>
<keyword evidence="1" id="KW-0812">Transmembrane</keyword>
<keyword evidence="3" id="KW-1185">Reference proteome</keyword>
<evidence type="ECO:0000256" key="1">
    <source>
        <dbReference type="SAM" id="Phobius"/>
    </source>
</evidence>
<feature type="transmembrane region" description="Helical" evidence="1">
    <location>
        <begin position="154"/>
        <end position="178"/>
    </location>
</feature>
<sequence length="198" mass="21185">MNPRAIASLPVTRWRQLRSETADLDAARNAMADIRQTTDPTAVSNRLRHKRIRCLTALATAITGAMMWSGYAIHHSLPGNGPGDPVSWDGPAVALWASALVICCVFGVDAAIRWGIGHLWRIATVETIVFTSVATLIVAPLAAHGDWYNAAIDVTPTLIAAAAAVGAWGISTTFHALLTELDNYAGRIPPDNSDQPIR</sequence>
<feature type="transmembrane region" description="Helical" evidence="1">
    <location>
        <begin position="54"/>
        <end position="73"/>
    </location>
</feature>
<proteinExistence type="predicted"/>
<dbReference type="Proteomes" id="UP000076512">
    <property type="component" value="Unassembled WGS sequence"/>
</dbReference>
<comment type="caution">
    <text evidence="2">The sequence shown here is derived from an EMBL/GenBank/DDBJ whole genome shotgun (WGS) entry which is preliminary data.</text>
</comment>
<keyword evidence="1" id="KW-1133">Transmembrane helix</keyword>
<accession>A0A161WPE1</accession>
<evidence type="ECO:0000313" key="2">
    <source>
        <dbReference type="EMBL" id="KZM75025.1"/>
    </source>
</evidence>
<dbReference type="EMBL" id="LWGR01000004">
    <property type="protein sequence ID" value="KZM75025.1"/>
    <property type="molecule type" value="Genomic_DNA"/>
</dbReference>
<evidence type="ECO:0000313" key="3">
    <source>
        <dbReference type="Proteomes" id="UP000076512"/>
    </source>
</evidence>